<feature type="compositionally biased region" description="Acidic residues" evidence="13">
    <location>
        <begin position="37"/>
        <end position="49"/>
    </location>
</feature>
<keyword evidence="3" id="KW-0132">Cell division</keyword>
<keyword evidence="15" id="KW-1185">Reference proteome</keyword>
<dbReference type="InterPro" id="IPR010935">
    <property type="entry name" value="SMC_hinge"/>
</dbReference>
<dbReference type="PANTHER" id="PTHR18937">
    <property type="entry name" value="STRUCTURAL MAINTENANCE OF CHROMOSOMES SMC FAMILY MEMBER"/>
    <property type="match status" value="1"/>
</dbReference>
<feature type="region of interest" description="Disordered" evidence="13">
    <location>
        <begin position="1279"/>
        <end position="1308"/>
    </location>
</feature>
<evidence type="ECO:0000256" key="4">
    <source>
        <dbReference type="ARBA" id="ARBA00022741"/>
    </source>
</evidence>
<dbReference type="FunFam" id="3.30.70.1620:FF:000003">
    <property type="entry name" value="Structural maintenance of chromosomes 4"/>
    <property type="match status" value="1"/>
</dbReference>
<dbReference type="VEuPathDB" id="VectorBase:ASTEI01632"/>
<dbReference type="Gene3D" id="3.40.50.300">
    <property type="entry name" value="P-loop containing nucleotide triphosphate hydrolases"/>
    <property type="match status" value="2"/>
</dbReference>
<evidence type="ECO:0000256" key="7">
    <source>
        <dbReference type="ARBA" id="ARBA00023054"/>
    </source>
</evidence>
<dbReference type="FunFam" id="1.20.1060.20:FF:000003">
    <property type="entry name" value="Structural maintenance of chromosomes 4"/>
    <property type="match status" value="1"/>
</dbReference>
<organism evidence="14 15">
    <name type="scientific">Anopheles stephensi</name>
    <name type="common">Indo-Pakistan malaria mosquito</name>
    <dbReference type="NCBI Taxonomy" id="30069"/>
    <lineage>
        <taxon>Eukaryota</taxon>
        <taxon>Metazoa</taxon>
        <taxon>Ecdysozoa</taxon>
        <taxon>Arthropoda</taxon>
        <taxon>Hexapoda</taxon>
        <taxon>Insecta</taxon>
        <taxon>Pterygota</taxon>
        <taxon>Neoptera</taxon>
        <taxon>Endopterygota</taxon>
        <taxon>Diptera</taxon>
        <taxon>Nematocera</taxon>
        <taxon>Culicoidea</taxon>
        <taxon>Culicidae</taxon>
        <taxon>Anophelinae</taxon>
        <taxon>Anopheles</taxon>
    </lineage>
</organism>
<dbReference type="FunFam" id="3.40.50.300:FF:000585">
    <property type="entry name" value="Structural maintenance of chromosomes 4"/>
    <property type="match status" value="1"/>
</dbReference>
<dbReference type="Pfam" id="PF02463">
    <property type="entry name" value="SMC_N"/>
    <property type="match status" value="1"/>
</dbReference>
<feature type="compositionally biased region" description="Basic and acidic residues" evidence="13">
    <location>
        <begin position="1363"/>
        <end position="1377"/>
    </location>
</feature>
<keyword evidence="7 12" id="KW-0175">Coiled coil</keyword>
<evidence type="ECO:0000256" key="5">
    <source>
        <dbReference type="ARBA" id="ARBA00022776"/>
    </source>
</evidence>
<dbReference type="InterPro" id="IPR024704">
    <property type="entry name" value="SMC"/>
</dbReference>
<evidence type="ECO:0000256" key="6">
    <source>
        <dbReference type="ARBA" id="ARBA00022840"/>
    </source>
</evidence>
<feature type="compositionally biased region" description="Polar residues" evidence="13">
    <location>
        <begin position="761"/>
        <end position="775"/>
    </location>
</feature>
<proteinExistence type="inferred from homology"/>
<feature type="coiled-coil region" evidence="12">
    <location>
        <begin position="778"/>
        <end position="847"/>
    </location>
</feature>
<feature type="compositionally biased region" description="Basic and acidic residues" evidence="13">
    <location>
        <begin position="1343"/>
        <end position="1356"/>
    </location>
</feature>
<dbReference type="Pfam" id="PF06470">
    <property type="entry name" value="SMC_hinge"/>
    <property type="match status" value="1"/>
</dbReference>
<dbReference type="PANTHER" id="PTHR18937:SF172">
    <property type="entry name" value="STRUCTURAL MAINTENANCE OF CHROMOSOMES PROTEIN"/>
    <property type="match status" value="1"/>
</dbReference>
<feature type="region of interest" description="Disordered" evidence="13">
    <location>
        <begin position="1"/>
        <end position="55"/>
    </location>
</feature>
<feature type="region of interest" description="Disordered" evidence="13">
    <location>
        <begin position="1326"/>
        <end position="1406"/>
    </location>
</feature>
<reference evidence="14" key="2">
    <citation type="submission" date="2020-05" db="UniProtKB">
        <authorList>
            <consortium name="EnsemblMetazoa"/>
        </authorList>
    </citation>
    <scope>IDENTIFICATION</scope>
    <source>
        <strain evidence="14">Indian</strain>
    </source>
</reference>
<keyword evidence="8" id="KW-0226">DNA condensation</keyword>
<name>A0A182XZJ6_ANOST</name>
<dbReference type="InterPro" id="IPR027417">
    <property type="entry name" value="P-loop_NTPase"/>
</dbReference>
<keyword evidence="4" id="KW-0547">Nucleotide-binding</keyword>
<evidence type="ECO:0000313" key="14">
    <source>
        <dbReference type="EnsemblMetazoa" id="ASTEI01632-PA"/>
    </source>
</evidence>
<feature type="coiled-coil region" evidence="12">
    <location>
        <begin position="433"/>
        <end position="569"/>
    </location>
</feature>
<evidence type="ECO:0000256" key="1">
    <source>
        <dbReference type="ARBA" id="ARBA00004123"/>
    </source>
</evidence>
<dbReference type="PIRSF" id="PIRSF005719">
    <property type="entry name" value="SMC"/>
    <property type="match status" value="1"/>
</dbReference>
<feature type="coiled-coil region" evidence="12">
    <location>
        <begin position="261"/>
        <end position="288"/>
    </location>
</feature>
<dbReference type="VEuPathDB" id="VectorBase:ASTE016270"/>
<keyword evidence="10" id="KW-0131">Cell cycle</keyword>
<dbReference type="Gene3D" id="3.30.70.1620">
    <property type="match status" value="1"/>
</dbReference>
<feature type="compositionally biased region" description="Low complexity" evidence="13">
    <location>
        <begin position="751"/>
        <end position="760"/>
    </location>
</feature>
<keyword evidence="9 11" id="KW-0539">Nucleus</keyword>
<dbReference type="VEuPathDB" id="VectorBase:ASTEI20_043267"/>
<dbReference type="SUPFAM" id="SSF75553">
    <property type="entry name" value="Smc hinge domain"/>
    <property type="match status" value="1"/>
</dbReference>
<evidence type="ECO:0000313" key="15">
    <source>
        <dbReference type="Proteomes" id="UP000076408"/>
    </source>
</evidence>
<evidence type="ECO:0000256" key="13">
    <source>
        <dbReference type="SAM" id="MobiDB-lite"/>
    </source>
</evidence>
<dbReference type="GO" id="GO:0000796">
    <property type="term" value="C:condensin complex"/>
    <property type="evidence" value="ECO:0007669"/>
    <property type="project" value="TreeGrafter"/>
</dbReference>
<feature type="region of interest" description="Disordered" evidence="13">
    <location>
        <begin position="741"/>
        <end position="776"/>
    </location>
</feature>
<dbReference type="SMART" id="SM00968">
    <property type="entry name" value="SMC_hinge"/>
    <property type="match status" value="1"/>
</dbReference>
<evidence type="ECO:0000256" key="9">
    <source>
        <dbReference type="ARBA" id="ARBA00023242"/>
    </source>
</evidence>
<evidence type="ECO:0000256" key="12">
    <source>
        <dbReference type="SAM" id="Coils"/>
    </source>
</evidence>
<feature type="compositionally biased region" description="Low complexity" evidence="13">
    <location>
        <begin position="1291"/>
        <end position="1308"/>
    </location>
</feature>
<dbReference type="GO" id="GO:0005524">
    <property type="term" value="F:ATP binding"/>
    <property type="evidence" value="ECO:0007669"/>
    <property type="project" value="UniProtKB-KW"/>
</dbReference>
<dbReference type="Gene3D" id="1.10.287.1490">
    <property type="match status" value="1"/>
</dbReference>
<dbReference type="GO" id="GO:0005634">
    <property type="term" value="C:nucleus"/>
    <property type="evidence" value="ECO:0007669"/>
    <property type="project" value="UniProtKB-SubCell"/>
</dbReference>
<dbReference type="InterPro" id="IPR003395">
    <property type="entry name" value="RecF/RecN/SMC_N"/>
</dbReference>
<evidence type="ECO:0000256" key="3">
    <source>
        <dbReference type="ARBA" id="ARBA00022618"/>
    </source>
</evidence>
<dbReference type="SUPFAM" id="SSF52540">
    <property type="entry name" value="P-loop containing nucleoside triphosphate hydrolases"/>
    <property type="match status" value="1"/>
</dbReference>
<accession>A0A182XZJ6</accession>
<keyword evidence="6" id="KW-0067">ATP-binding</keyword>
<dbReference type="SUPFAM" id="SSF57997">
    <property type="entry name" value="Tropomyosin"/>
    <property type="match status" value="1"/>
</dbReference>
<dbReference type="GO" id="GO:0051301">
    <property type="term" value="P:cell division"/>
    <property type="evidence" value="ECO:0007669"/>
    <property type="project" value="UniProtKB-KW"/>
</dbReference>
<dbReference type="InterPro" id="IPR036277">
    <property type="entry name" value="SMC_hinge_sf"/>
</dbReference>
<feature type="coiled-coil region" evidence="12">
    <location>
        <begin position="879"/>
        <end position="998"/>
    </location>
</feature>
<feature type="compositionally biased region" description="Basic and acidic residues" evidence="13">
    <location>
        <begin position="1385"/>
        <end position="1400"/>
    </location>
</feature>
<dbReference type="EnsemblMetazoa" id="ASTEI01632-RA">
    <property type="protein sequence ID" value="ASTEI01632-PA"/>
    <property type="gene ID" value="ASTEI01632"/>
</dbReference>
<reference evidence="15" key="1">
    <citation type="journal article" date="2014" name="Genome Biol.">
        <title>Genome analysis of a major urban malaria vector mosquito, Anopheles stephensi.</title>
        <authorList>
            <person name="Jiang X."/>
            <person name="Peery A."/>
            <person name="Hall A.B."/>
            <person name="Sharma A."/>
            <person name="Chen X.G."/>
            <person name="Waterhouse R.M."/>
            <person name="Komissarov A."/>
            <person name="Riehle M.M."/>
            <person name="Shouche Y."/>
            <person name="Sharakhova M.V."/>
            <person name="Lawson D."/>
            <person name="Pakpour N."/>
            <person name="Arensburger P."/>
            <person name="Davidson V.L."/>
            <person name="Eiglmeier K."/>
            <person name="Emrich S."/>
            <person name="George P."/>
            <person name="Kennedy R.C."/>
            <person name="Mane S.P."/>
            <person name="Maslen G."/>
            <person name="Oringanje C."/>
            <person name="Qi Y."/>
            <person name="Settlage R."/>
            <person name="Tojo M."/>
            <person name="Tubio J.M."/>
            <person name="Unger M.F."/>
            <person name="Wang B."/>
            <person name="Vernick K.D."/>
            <person name="Ribeiro J.M."/>
            <person name="James A.A."/>
            <person name="Michel K."/>
            <person name="Riehle M.A."/>
            <person name="Luckhart S."/>
            <person name="Sharakhov I.V."/>
            <person name="Tu Z."/>
        </authorList>
    </citation>
    <scope>NUCLEOTIDE SEQUENCE [LARGE SCALE GENOMIC DNA]</scope>
    <source>
        <strain evidence="15">Indian</strain>
    </source>
</reference>
<evidence type="ECO:0000256" key="10">
    <source>
        <dbReference type="ARBA" id="ARBA00023306"/>
    </source>
</evidence>
<comment type="subcellular location">
    <subcellularLocation>
        <location evidence="1 11">Nucleus</location>
    </subcellularLocation>
</comment>
<evidence type="ECO:0000256" key="8">
    <source>
        <dbReference type="ARBA" id="ARBA00023067"/>
    </source>
</evidence>
<dbReference type="GO" id="GO:0016887">
    <property type="term" value="F:ATP hydrolysis activity"/>
    <property type="evidence" value="ECO:0007669"/>
    <property type="project" value="InterPro"/>
</dbReference>
<feature type="compositionally biased region" description="Low complexity" evidence="13">
    <location>
        <begin position="27"/>
        <end position="36"/>
    </location>
</feature>
<dbReference type="GO" id="GO:0007076">
    <property type="term" value="P:mitotic chromosome condensation"/>
    <property type="evidence" value="ECO:0007669"/>
    <property type="project" value="TreeGrafter"/>
</dbReference>
<comment type="similarity">
    <text evidence="2">Belongs to the SMC family. SMC4 subfamily.</text>
</comment>
<evidence type="ECO:0000256" key="2">
    <source>
        <dbReference type="ARBA" id="ARBA00006005"/>
    </source>
</evidence>
<feature type="compositionally biased region" description="Polar residues" evidence="13">
    <location>
        <begin position="15"/>
        <end position="26"/>
    </location>
</feature>
<sequence>MSSATKRRSGGDAANKNNAPPKQQQTAPEPMDAAAADVDEDALMSEDEEGGTRIGGIYIPPPVPPYCSTECKGPRLIIECISNYNFKSYAGHVMLGPFHQRFSAIIGPNGSGKSNVIDSMLFVFGYRAQKIRSKKLSVLLHNSSKHPNTNSCTVGVHFKQIVDREDGSFDEVPNSSFVVARTAFRDNSSYYTIDNKRVHFKEVSKLLKQHGIDLDHNRFLILQGEVESIAMMKSKAQTENDCGLLEYLEDIVGTTRYKQPLLKINERVDSLNEERTEKHNRCKLAEREMKDLEKPMTEAVEYLKLENTLTRTRNQQIQKYISEQQRKIGEFSVERDQAAGILAKHDEAYEAIKAERMEKEKLVKEEIKQYDELVSTKEAKETTLKSSLDKFAKVQANMRATNERRKKTMEQIATEKSRLSELLAVPENNQKEIEESQRRIESLTKQKAEVEATLTANLATLKDETKVLLEEKEKLQTELIELKRAVDESKSALSIAESELKICKHDEVTETRKLESLRCAYEETEKDLEEKQARLAMLEEAVPVTRAELETAKQKLQTNGQEEKELRQELRSVQGKLQESMSAMQSTRSQGKVLDALMRQKNEGRIPGILGRLGNLGGIDARYDVAISTCCGTLDHIVVETVDTAKTCIEFLKQHDIGRASFIALEKIQQYERNCHTRIQTPENVPRLFDLIRVEDQRVLPAFYFALRDTLVADNLDQGQRIAYGRQRFRVVTLGGDVIETSGTMSGGGRSQQRGRMGTSVQTKTSASEPAGTSSREIEQMQIRAQEIQSQINYLQEQQGELESNIQKLAAKLKQQEMELKRMRMDVASLTQQMPRLKQQLDSQAERVARTHSDPEKVRALEAKVAECKKAHGSSTSKADKLQADVDRYTAQINDITNSKVKVLQTKINGLSKQIDKLSANISKLTVDIKTSERNVKKAEDKIKSMESEVEAAQDAIRKGNDERTQLEVEANKLREELEELKAAIEKAHEGSSSIKKEIVALQKREAEGKMKRLEFEQILQTIETKLQETKDTLPHWKDKLKPLKLHEIPGVPDQEPLKEYSEEELASYKLPDLQYQISILEEKLNTNKPNLSVIEEFLKKQEAYLRRVAVLEEITAKRNEMRQLYDDVRKKRFTEFMRGFHIITKKLKEMYQMITLGGDAELELVDSMDPFNEGIVFSVRPPKKSWKMISNLSGGEKTLSSLALVFALHYYKPSPLYVMDEIDAALDFKNVSIVAHYIKERTKNAQFIIISLRSNMFELSDYLVGIYKVSDCTNSVTIENDPQHTGSPMGGAASQQQQPTQTQQFGFGSQSVDLQDEEAYKATLDASAEEKVEAVESSPPQADKDTVSSESRTAEEPQLMETTHEEVESSTVERTEAQPMEVEEQAKGAETDAEERVDNSDFTTD</sequence>
<keyword evidence="5" id="KW-0498">Mitosis</keyword>
<protein>
    <recommendedName>
        <fullName evidence="11">Structural maintenance of chromosomes protein</fullName>
    </recommendedName>
</protein>
<dbReference type="Gene3D" id="1.20.1060.20">
    <property type="match status" value="1"/>
</dbReference>
<dbReference type="Proteomes" id="UP000076408">
    <property type="component" value="Unassembled WGS sequence"/>
</dbReference>
<dbReference type="FunFam" id="3.40.50.300:FF:000481">
    <property type="entry name" value="Structural maintenance of chromosomes 4"/>
    <property type="match status" value="1"/>
</dbReference>
<dbReference type="STRING" id="30069.A0A182XZJ6"/>
<dbReference type="OMA" id="CPALDNM"/>
<evidence type="ECO:0000256" key="11">
    <source>
        <dbReference type="PIRNR" id="PIRNR005719"/>
    </source>
</evidence>